<dbReference type="SUPFAM" id="SSF49785">
    <property type="entry name" value="Galactose-binding domain-like"/>
    <property type="match status" value="1"/>
</dbReference>
<organism evidence="1 2">
    <name type="scientific">Rhizobium subbaraonis</name>
    <dbReference type="NCBI Taxonomy" id="908946"/>
    <lineage>
        <taxon>Bacteria</taxon>
        <taxon>Pseudomonadati</taxon>
        <taxon>Pseudomonadota</taxon>
        <taxon>Alphaproteobacteria</taxon>
        <taxon>Hyphomicrobiales</taxon>
        <taxon>Rhizobiaceae</taxon>
        <taxon>Rhizobium/Agrobacterium group</taxon>
        <taxon>Rhizobium</taxon>
    </lineage>
</organism>
<evidence type="ECO:0008006" key="3">
    <source>
        <dbReference type="Google" id="ProtNLM"/>
    </source>
</evidence>
<evidence type="ECO:0000313" key="1">
    <source>
        <dbReference type="EMBL" id="SOC47634.1"/>
    </source>
</evidence>
<dbReference type="InterPro" id="IPR008979">
    <property type="entry name" value="Galactose-bd-like_sf"/>
</dbReference>
<dbReference type="AlphaFoldDB" id="A0A285V0J3"/>
<reference evidence="1 2" key="1">
    <citation type="submission" date="2017-08" db="EMBL/GenBank/DDBJ databases">
        <authorList>
            <person name="de Groot N.N."/>
        </authorList>
    </citation>
    <scope>NUCLEOTIDE SEQUENCE [LARGE SCALE GENOMIC DNA]</scope>
    <source>
        <strain evidence="1 2">JC85</strain>
    </source>
</reference>
<dbReference type="EMBL" id="OBQD01000032">
    <property type="protein sequence ID" value="SOC47634.1"/>
    <property type="molecule type" value="Genomic_DNA"/>
</dbReference>
<gene>
    <name evidence="1" type="ORF">SAMN05892877_1321</name>
</gene>
<sequence>MKGDLEPIELCQKLDRACNGKTAENGGIYKTVCGNPALPVYYFTDEDLIISEPQTFTPFPGLEKTYNGAHASYPEPDEAWSAKDAPPRYRSDLEAEDDGRRLIANLTYEAVPYKRQVQRLMRAAIEANRRFRSHQGVFTPAVKLLEPLDVIAWTSARNGYDNKRFQLGAVDDLNNVNQSAAFSELDPADYDWSSDYELPTTTGPLGRVKPQPRVLGSFGVFPATVKDALGVDRRPAIRAAWPYNNDDVAIRAIAFQVREAGKTDVMWRGRSDQPEEGEALLAPFSLLPDTDYEVKAKFVGGGNTELFAWSAWMPVRTPNVQLTAADILDGAIVAAKLADAAVEANKIMTGAVTELKLADRAVSDLKIKLAAIKTELIENQAVVAAALADVAVTQQKIATNAVTQLKIAADAVTEAKVAVDAITQGKIASNAVNELKLAAAAVTEAKVAVGAITQLKISTGAVGNAQLASLAVDAAKLATNAVTTTKIADDAITTPKLVTGAVVADKVAANAITAPKILVSDLTNLVMNGSFVGGSSDGWSGGGFELRAGTSRPGKTEYIGYLPAGSTSNITAQFPVNVPVSEGDQFYLAMDFASAGSGAAVDAAIQVVWYDATNSYLSTSSLTDSAGTSWKTRAGTINAPAGAAYIQRVNVIRQGTSVTLLYFTNVVLRKMASAELIVDGAIIASKVAALAIAATNIQAGAITAGKIAADAVTATNIVAGTITSTELASNSVVAAKIAAGAIVAGKIAADAVTAANVVAGTLTAVELASSSIIASKIAANAVTTDKIATNAVTANEIAAGTITATEIASGAITTVKLAAESITGAKIAANTIGANHIAANSITAKQLVIMDWENIAPNGQWITGDNAGWGSYPSGWNVVGAGARPPQRGDYILSTPGVADDRTMTTAGLDVPVQGGEQLNVQFDCAGSGSGASWEFRVRLVYYAAGSYLSGSTVTLSGTSVSWQRQNGTMSVPAAADRIQRIEITRAGGGSNNAFITNVVVRRKKGGELIVDGAISADHIRANAIETDKIVLGGVTTTKIDAGAVTNVVSAYASGSTSDHNNNVVRTVASATISGLTDANAVQVVFNCRTVQSARAGDAVSSRSTTTVVIKRGSTVIATRDIVDCALVDSGGIGRIGTMPAIAIAFADTGFTGSSATYSVEISSDYGGSGTCYTQQRFLQLMATKR</sequence>
<protein>
    <recommendedName>
        <fullName evidence="3">Tip attachment protein J domain-containing protein</fullName>
    </recommendedName>
</protein>
<name>A0A285V0J3_9HYPH</name>
<dbReference type="Gene3D" id="2.60.120.260">
    <property type="entry name" value="Galactose-binding domain-like"/>
    <property type="match status" value="2"/>
</dbReference>
<keyword evidence="2" id="KW-1185">Reference proteome</keyword>
<evidence type="ECO:0000313" key="2">
    <source>
        <dbReference type="Proteomes" id="UP000219167"/>
    </source>
</evidence>
<dbReference type="Proteomes" id="UP000219167">
    <property type="component" value="Unassembled WGS sequence"/>
</dbReference>
<accession>A0A285V0J3</accession>
<proteinExistence type="predicted"/>